<evidence type="ECO:0000256" key="4">
    <source>
        <dbReference type="ARBA" id="ARBA00022490"/>
    </source>
</evidence>
<feature type="binding site" evidence="15">
    <location>
        <position position="225"/>
    </location>
    <ligand>
        <name>Zn(2+)</name>
        <dbReference type="ChEBI" id="CHEBI:29105"/>
    </ligand>
</feature>
<evidence type="ECO:0000256" key="9">
    <source>
        <dbReference type="ARBA" id="ARBA00023015"/>
    </source>
</evidence>
<dbReference type="GO" id="GO:0005634">
    <property type="term" value="C:nucleus"/>
    <property type="evidence" value="ECO:0007669"/>
    <property type="project" value="UniProtKB-SubCell"/>
</dbReference>
<sequence length="1017" mass="113123">MSELEMTLSQDTFEQFWNDAGSNMGLTDLIAELPRADSDAWLTAALPDGTFSENFDLELTVDPESADVTAPVLDSLPPPAAVVPSTSDYPGEYGFQLRFNQSSTTKSVTSTYSKSLNKLYCQLAKTCPVDVLLEKGPPQGAVLRATPIYKKPEHVSEVVLRCPHHQNIAENNEDVAHRSHLIRIEGSLKCQYFEDPNTKRQSVTVPYESPQLGSEGTTILLNFMCNSSCMGGMNRRPILTIMTLETHDGQVLGRCCFEVRVCACPGRDRKTEEENPNKKMLKTATGIKRKFPGMESQVSPTAESSKKIKAEKIHSSSEEEIFLLQSSSDLYQMRFKLNLSYLSVICMEREYFHISNVSSWESARQQCQACYKDLTIITSVNAEAISFNLSSNYWIGLRQKMGGLKFWSRWANGEPVLYQNWYPGHPVLKKKPVTQPKCSPPPVDEGMQCSTFTKLCACLNSSGNNDEFLLWEELAMFNTSINNNSMWCPVLAKLFDCLNSTEWNEILIKDFTNPAVTALPSTFTNTSINLEPGYIEDSCVALLSFGMWQEMQCNTSLPYICYDERFYGEVEISNETQSEAFLRWSKAGANISHYRVVINGKQIENITKETRYQITDLDPGELNKVQVIPVRCGRDLNAQNISFYTLPEEIRNLTIVSVETDVIFLHWEESRGTNISYLINIQPGNLSNSCDCKNCSISKLQPGQIYNFTVKAVVNATSFGKPGFIRACTKPSKLTNLTSSNNDSYTITATWDSPDSNNAQYTYKVTLNNMVYEQASKTITFNTTLNPGTKYTLNVSAILPACSEAGEPVSISAYTTPLSVINLNLNSNNDSITASWGTTNESFAWYNLTVSSPICEMNTCTSSTTTNLTYTFTSLKAAVLYNVSVITYVEKDLNPSPAVIKSIYTKPNSPRNVTVKTINHTSVFLSWEVPVNSEGVKNIIYSIKYVSDYWNDNEKLTLIGNTSAIIAGLKPGTKYNYNITVLAGTLESLPSVTSGLTGKKTIALAICSAVKSLHLLL</sequence>
<feature type="binding site" evidence="15">
    <location>
        <position position="165"/>
    </location>
    <ligand>
        <name>Zn(2+)</name>
        <dbReference type="ChEBI" id="CHEBI:29105"/>
    </ligand>
</feature>
<evidence type="ECO:0000256" key="18">
    <source>
        <dbReference type="RuleBase" id="RU003304"/>
    </source>
</evidence>
<keyword evidence="14 18" id="KW-0131">Cell cycle</keyword>
<dbReference type="CDD" id="cd00037">
    <property type="entry name" value="CLECT"/>
    <property type="match status" value="1"/>
</dbReference>
<evidence type="ECO:0000313" key="22">
    <source>
        <dbReference type="Proteomes" id="UP000319801"/>
    </source>
</evidence>
<comment type="similarity">
    <text evidence="1 18">Belongs to the p53 family.</text>
</comment>
<comment type="caution">
    <text evidence="21">The sequence shown here is derived from an EMBL/GenBank/DDBJ whole genome shotgun (WGS) entry which is preliminary data.</text>
</comment>
<evidence type="ECO:0000256" key="13">
    <source>
        <dbReference type="ARBA" id="ARBA00023242"/>
    </source>
</evidence>
<dbReference type="InterPro" id="IPR003961">
    <property type="entry name" value="FN3_dom"/>
</dbReference>
<evidence type="ECO:0000256" key="11">
    <source>
        <dbReference type="ARBA" id="ARBA00023159"/>
    </source>
</evidence>
<feature type="cross-link" description="Glycyl lysine isopeptide (Lys-Gly) (interchain with G-Cter in ubiquitin)" evidence="17">
    <location>
        <position position="278"/>
    </location>
</feature>
<evidence type="ECO:0000259" key="20">
    <source>
        <dbReference type="PROSITE" id="PS50853"/>
    </source>
</evidence>
<keyword evidence="13 18" id="KW-0539">Nucleus</keyword>
<dbReference type="SUPFAM" id="SSF49265">
    <property type="entry name" value="Fibronectin type III"/>
    <property type="match status" value="4"/>
</dbReference>
<dbReference type="InterPro" id="IPR016187">
    <property type="entry name" value="CTDL_fold"/>
</dbReference>
<reference evidence="21 22" key="1">
    <citation type="journal article" date="2019" name="Genome Biol. Evol.">
        <title>Whole-Genome Sequencing of the Giant Devil Catfish, Bagarius yarrelli.</title>
        <authorList>
            <person name="Jiang W."/>
            <person name="Lv Y."/>
            <person name="Cheng L."/>
            <person name="Yang K."/>
            <person name="Chao B."/>
            <person name="Wang X."/>
            <person name="Li Y."/>
            <person name="Pan X."/>
            <person name="You X."/>
            <person name="Zhang Y."/>
            <person name="Yang J."/>
            <person name="Li J."/>
            <person name="Zhang X."/>
            <person name="Liu S."/>
            <person name="Sun C."/>
            <person name="Yang J."/>
            <person name="Shi Q."/>
        </authorList>
    </citation>
    <scope>NUCLEOTIDE SEQUENCE [LARGE SCALE GENOMIC DNA]</scope>
    <source>
        <strain evidence="21">JWS20170419001</strain>
        <tissue evidence="21">Muscle</tissue>
    </source>
</reference>
<gene>
    <name evidence="21" type="ORF">Baya_5098</name>
</gene>
<keyword evidence="12 18" id="KW-0804">Transcription</keyword>
<keyword evidence="7 15" id="KW-0479">Metal-binding</keyword>
<evidence type="ECO:0000256" key="12">
    <source>
        <dbReference type="ARBA" id="ARBA00023163"/>
    </source>
</evidence>
<protein>
    <recommendedName>
        <fullName evidence="3 18">Cellular tumor antigen p53</fullName>
    </recommendedName>
</protein>
<dbReference type="PROSITE" id="PS50853">
    <property type="entry name" value="FN3"/>
    <property type="match status" value="3"/>
</dbReference>
<dbReference type="Gene3D" id="3.10.100.10">
    <property type="entry name" value="Mannose-Binding Protein A, subunit A"/>
    <property type="match status" value="1"/>
</dbReference>
<evidence type="ECO:0000256" key="5">
    <source>
        <dbReference type="ARBA" id="ARBA00022553"/>
    </source>
</evidence>
<dbReference type="Gene3D" id="2.60.40.720">
    <property type="match status" value="1"/>
</dbReference>
<keyword evidence="9 18" id="KW-0805">Transcription regulation</keyword>
<evidence type="ECO:0000256" key="8">
    <source>
        <dbReference type="ARBA" id="ARBA00022833"/>
    </source>
</evidence>
<keyword evidence="6 18" id="KW-0053">Apoptosis</keyword>
<dbReference type="InterPro" id="IPR001304">
    <property type="entry name" value="C-type_lectin-like"/>
</dbReference>
<dbReference type="InterPro" id="IPR012346">
    <property type="entry name" value="p53/RUNT-type_TF_DNA-bd_sf"/>
</dbReference>
<dbReference type="GO" id="GO:0006915">
    <property type="term" value="P:apoptotic process"/>
    <property type="evidence" value="ECO:0007669"/>
    <property type="project" value="UniProtKB-KW"/>
</dbReference>
<dbReference type="InterPro" id="IPR013783">
    <property type="entry name" value="Ig-like_fold"/>
</dbReference>
<dbReference type="Proteomes" id="UP000319801">
    <property type="component" value="Unassembled WGS sequence"/>
</dbReference>
<feature type="site" description="Interaction with DNA" evidence="16">
    <location>
        <position position="106"/>
    </location>
</feature>
<dbReference type="GO" id="GO:0060429">
    <property type="term" value="P:epithelium development"/>
    <property type="evidence" value="ECO:0007669"/>
    <property type="project" value="UniProtKB-ARBA"/>
</dbReference>
<dbReference type="CDD" id="cd00063">
    <property type="entry name" value="FN3"/>
    <property type="match status" value="4"/>
</dbReference>
<dbReference type="SUPFAM" id="SSF49417">
    <property type="entry name" value="p53-like transcription factors"/>
    <property type="match status" value="1"/>
</dbReference>
<feature type="binding site" evidence="15">
    <location>
        <position position="229"/>
    </location>
    <ligand>
        <name>Zn(2+)</name>
        <dbReference type="ChEBI" id="CHEBI:29105"/>
    </ligand>
</feature>
<keyword evidence="8 15" id="KW-0862">Zinc</keyword>
<dbReference type="InterPro" id="IPR008967">
    <property type="entry name" value="p53-like_TF_DNA-bd_sf"/>
</dbReference>
<name>A0A556TVC1_BAGYA</name>
<feature type="binding site" evidence="15">
    <location>
        <position position="162"/>
    </location>
    <ligand>
        <name>Zn(2+)</name>
        <dbReference type="ChEBI" id="CHEBI:29105"/>
    </ligand>
</feature>
<dbReference type="PRINTS" id="PR00386">
    <property type="entry name" value="P53SUPPRESSR"/>
</dbReference>
<comment type="subcellular location">
    <subcellularLocation>
        <location evidence="18">Cytoplasm</location>
    </subcellularLocation>
    <subcellularLocation>
        <location evidence="18">Nucleus</location>
    </subcellularLocation>
</comment>
<evidence type="ECO:0000256" key="6">
    <source>
        <dbReference type="ARBA" id="ARBA00022703"/>
    </source>
</evidence>
<evidence type="ECO:0000256" key="14">
    <source>
        <dbReference type="ARBA" id="ARBA00023306"/>
    </source>
</evidence>
<organism evidence="21 22">
    <name type="scientific">Bagarius yarrelli</name>
    <name type="common">Goonch</name>
    <name type="synonym">Bagrus yarrelli</name>
    <dbReference type="NCBI Taxonomy" id="175774"/>
    <lineage>
        <taxon>Eukaryota</taxon>
        <taxon>Metazoa</taxon>
        <taxon>Chordata</taxon>
        <taxon>Craniata</taxon>
        <taxon>Vertebrata</taxon>
        <taxon>Euteleostomi</taxon>
        <taxon>Actinopterygii</taxon>
        <taxon>Neopterygii</taxon>
        <taxon>Teleostei</taxon>
        <taxon>Ostariophysi</taxon>
        <taxon>Siluriformes</taxon>
        <taxon>Sisoridae</taxon>
        <taxon>Sisorinae</taxon>
        <taxon>Bagarius</taxon>
    </lineage>
</organism>
<dbReference type="PROSITE" id="PS50041">
    <property type="entry name" value="C_TYPE_LECTIN_2"/>
    <property type="match status" value="1"/>
</dbReference>
<keyword evidence="22" id="KW-1185">Reference proteome</keyword>
<evidence type="ECO:0000256" key="1">
    <source>
        <dbReference type="ARBA" id="ARBA00006167"/>
    </source>
</evidence>
<dbReference type="InterPro" id="IPR057064">
    <property type="entry name" value="P53_central_site"/>
</dbReference>
<dbReference type="GO" id="GO:0009653">
    <property type="term" value="P:anatomical structure morphogenesis"/>
    <property type="evidence" value="ECO:0007669"/>
    <property type="project" value="UniProtKB-ARBA"/>
</dbReference>
<dbReference type="CDD" id="cd08367">
    <property type="entry name" value="P53"/>
    <property type="match status" value="1"/>
</dbReference>
<dbReference type="GO" id="GO:0046872">
    <property type="term" value="F:metal ion binding"/>
    <property type="evidence" value="ECO:0007669"/>
    <property type="project" value="UniProtKB-KW"/>
</dbReference>
<comment type="cofactor">
    <cofactor evidence="15 18">
        <name>Zn(2+)</name>
        <dbReference type="ChEBI" id="CHEBI:29105"/>
    </cofactor>
    <text evidence="15 18">Binds 1 zinc ion per subunit.</text>
</comment>
<dbReference type="Pfam" id="PF00041">
    <property type="entry name" value="fn3"/>
    <property type="match status" value="3"/>
</dbReference>
<keyword evidence="4 18" id="KW-0963">Cytoplasm</keyword>
<dbReference type="Gene3D" id="2.60.40.10">
    <property type="entry name" value="Immunoglobulins"/>
    <property type="match status" value="3"/>
</dbReference>
<dbReference type="PANTHER" id="PTHR11447">
    <property type="entry name" value="CELLULAR TUMOR ANTIGEN P53"/>
    <property type="match status" value="1"/>
</dbReference>
<dbReference type="SUPFAM" id="SSF56436">
    <property type="entry name" value="C-type lectin-like"/>
    <property type="match status" value="1"/>
</dbReference>
<dbReference type="EMBL" id="VCAZ01000021">
    <property type="protein sequence ID" value="TSK82202.1"/>
    <property type="molecule type" value="Genomic_DNA"/>
</dbReference>
<keyword evidence="10 18" id="KW-0238">DNA-binding</keyword>
<dbReference type="PANTHER" id="PTHR11447:SF6">
    <property type="entry name" value="CELLULAR TUMOR ANTIGEN P53"/>
    <property type="match status" value="1"/>
</dbReference>
<dbReference type="InterPro" id="IPR002117">
    <property type="entry name" value="p53_tumour_suppressor"/>
</dbReference>
<dbReference type="GO" id="GO:0000981">
    <property type="term" value="F:DNA-binding transcription factor activity, RNA polymerase II-specific"/>
    <property type="evidence" value="ECO:0007669"/>
    <property type="project" value="TreeGrafter"/>
</dbReference>
<evidence type="ECO:0000256" key="17">
    <source>
        <dbReference type="PIRSR" id="PIRSR602117-3"/>
    </source>
</evidence>
<dbReference type="GO" id="GO:0000978">
    <property type="term" value="F:RNA polymerase II cis-regulatory region sequence-specific DNA binding"/>
    <property type="evidence" value="ECO:0007669"/>
    <property type="project" value="TreeGrafter"/>
</dbReference>
<evidence type="ECO:0000256" key="15">
    <source>
        <dbReference type="PIRSR" id="PIRSR602117-1"/>
    </source>
</evidence>
<dbReference type="AlphaFoldDB" id="A0A556TVC1"/>
<proteinExistence type="inferred from homology"/>
<feature type="domain" description="C-type lectin" evidence="19">
    <location>
        <begin position="351"/>
        <end position="438"/>
    </location>
</feature>
<evidence type="ECO:0000259" key="19">
    <source>
        <dbReference type="PROSITE" id="PS50041"/>
    </source>
</evidence>
<dbReference type="InterPro" id="IPR036116">
    <property type="entry name" value="FN3_sf"/>
</dbReference>
<evidence type="ECO:0000256" key="3">
    <source>
        <dbReference type="ARBA" id="ARBA00017135"/>
    </source>
</evidence>
<accession>A0A556TVC1</accession>
<feature type="domain" description="Fibronectin type-III" evidence="20">
    <location>
        <begin position="909"/>
        <end position="1001"/>
    </location>
</feature>
<dbReference type="InterPro" id="IPR016186">
    <property type="entry name" value="C-type_lectin-like/link_sf"/>
</dbReference>
<feature type="domain" description="Fibronectin type-III" evidence="20">
    <location>
        <begin position="730"/>
        <end position="819"/>
    </location>
</feature>
<evidence type="ECO:0000256" key="2">
    <source>
        <dbReference type="ARBA" id="ARBA00011393"/>
    </source>
</evidence>
<evidence type="ECO:0000256" key="16">
    <source>
        <dbReference type="PIRSR" id="PIRSR602117-2"/>
    </source>
</evidence>
<comment type="subunit">
    <text evidence="2 18">Binds DNA as a homotetramer.</text>
</comment>
<dbReference type="SMART" id="SM00060">
    <property type="entry name" value="FN3"/>
    <property type="match status" value="5"/>
</dbReference>
<dbReference type="GO" id="GO:0005737">
    <property type="term" value="C:cytoplasm"/>
    <property type="evidence" value="ECO:0007669"/>
    <property type="project" value="UniProtKB-SubCell"/>
</dbReference>
<keyword evidence="11 18" id="KW-0010">Activator</keyword>
<dbReference type="OrthoDB" id="10253954at2759"/>
<comment type="function">
    <text evidence="18">Multifunctional transcription factor that induces cell cycle arrest, DNA repair or apoptosis upon binding to its target DNA sequence. Acts as a tumor suppressor in many tumor types; induces growth arrest or apoptosis depending on the physiological circumstances and cell type. Negatively regulates cell division by controlling expression of a set of genes required for this process. One of the activated genes is an inhibitor of cyclin-dependent kinases. Apoptosis induction seems to be mediated either by stimulation of BAX and FAS antigen expression, or by repression of Bcl-2 expression.</text>
</comment>
<evidence type="ECO:0000256" key="7">
    <source>
        <dbReference type="ARBA" id="ARBA00022723"/>
    </source>
</evidence>
<dbReference type="PROSITE" id="PS00348">
    <property type="entry name" value="P53"/>
    <property type="match status" value="1"/>
</dbReference>
<dbReference type="Pfam" id="PF00870">
    <property type="entry name" value="P53"/>
    <property type="match status" value="1"/>
</dbReference>
<evidence type="ECO:0000256" key="10">
    <source>
        <dbReference type="ARBA" id="ARBA00023125"/>
    </source>
</evidence>
<dbReference type="InterPro" id="IPR011615">
    <property type="entry name" value="p53_DNA-bd"/>
</dbReference>
<feature type="domain" description="Fibronectin type-III" evidence="20">
    <location>
        <begin position="566"/>
        <end position="649"/>
    </location>
</feature>
<keyword evidence="5" id="KW-0597">Phosphoprotein</keyword>
<evidence type="ECO:0000313" key="21">
    <source>
        <dbReference type="EMBL" id="TSK82202.1"/>
    </source>
</evidence>